<dbReference type="InterPro" id="IPR021833">
    <property type="entry name" value="DUF3425"/>
</dbReference>
<evidence type="ECO:0000313" key="2">
    <source>
        <dbReference type="EMBL" id="QKX64767.1"/>
    </source>
</evidence>
<accession>A0A7H8RF86</accession>
<dbReference type="AlphaFoldDB" id="A0A7H8RF86"/>
<sequence>MADSRAISSLQHHMLDGKNGAGAVSESKKERKRLQNRLNQRARRLRIHQTKLSNEKRPFHIDRWRLEESHASSEYDDNLYNHTTLSELSAENTVQRKKIMVDVSRTYFLSHHDGLEYRDKTYEIVPTLPADHLLTLIQFNVLRALRATKDVLWQSALYSIPELAPNAEISEDTLFSRAVITHASKSLPSSLAPVQSQTSFLHFVWVDIFPFPTMRENFITWEKQFNHVELVNDLVGNLVDTTPIPGSFSTVHVHPIPCNLNLVNAVDDEVTTSRNGLIVWGEPHLVDSWEATPGFLRKWGWAVQGCHDLIESSNRWRVRRGEEPFRISTW</sequence>
<dbReference type="OrthoDB" id="4227258at2759"/>
<evidence type="ECO:0000256" key="1">
    <source>
        <dbReference type="SAM" id="MobiDB-lite"/>
    </source>
</evidence>
<evidence type="ECO:0000313" key="3">
    <source>
        <dbReference type="Proteomes" id="UP000509510"/>
    </source>
</evidence>
<dbReference type="PANTHER" id="PTHR38116:SF1">
    <property type="entry name" value="BZIP DOMAIN-CONTAINING PROTEIN"/>
    <property type="match status" value="1"/>
</dbReference>
<dbReference type="Pfam" id="PF11905">
    <property type="entry name" value="DUF3425"/>
    <property type="match status" value="1"/>
</dbReference>
<protein>
    <submittedName>
        <fullName evidence="2">Uncharacterized protein</fullName>
    </submittedName>
</protein>
<feature type="compositionally biased region" description="Polar residues" evidence="1">
    <location>
        <begin position="1"/>
        <end position="11"/>
    </location>
</feature>
<dbReference type="EMBL" id="CP055903">
    <property type="protein sequence ID" value="QKX64767.1"/>
    <property type="molecule type" value="Genomic_DNA"/>
</dbReference>
<dbReference type="GeneID" id="55999419"/>
<proteinExistence type="predicted"/>
<feature type="region of interest" description="Disordered" evidence="1">
    <location>
        <begin position="1"/>
        <end position="35"/>
    </location>
</feature>
<dbReference type="RefSeq" id="XP_035350940.1">
    <property type="nucleotide sequence ID" value="XM_035495047.1"/>
</dbReference>
<gene>
    <name evidence="2" type="ORF">TRUGW13939_11943</name>
</gene>
<keyword evidence="3" id="KW-1185">Reference proteome</keyword>
<dbReference type="PANTHER" id="PTHR38116">
    <property type="entry name" value="CHROMOSOME 7, WHOLE GENOME SHOTGUN SEQUENCE"/>
    <property type="match status" value="1"/>
</dbReference>
<dbReference type="KEGG" id="trg:TRUGW13939_11943"/>
<dbReference type="Proteomes" id="UP000509510">
    <property type="component" value="Chromosome VI"/>
</dbReference>
<name>A0A7H8RF86_TALRU</name>
<reference evidence="3" key="1">
    <citation type="submission" date="2020-06" db="EMBL/GenBank/DDBJ databases">
        <title>A chromosome-scale genome assembly of Talaromyces rugulosus W13939.</title>
        <authorList>
            <person name="Wang B."/>
            <person name="Guo L."/>
            <person name="Ye K."/>
            <person name="Wang L."/>
        </authorList>
    </citation>
    <scope>NUCLEOTIDE SEQUENCE [LARGE SCALE GENOMIC DNA]</scope>
    <source>
        <strain evidence="3">W13939</strain>
    </source>
</reference>
<organism evidence="2 3">
    <name type="scientific">Talaromyces rugulosus</name>
    <name type="common">Penicillium rugulosum</name>
    <dbReference type="NCBI Taxonomy" id="121627"/>
    <lineage>
        <taxon>Eukaryota</taxon>
        <taxon>Fungi</taxon>
        <taxon>Dikarya</taxon>
        <taxon>Ascomycota</taxon>
        <taxon>Pezizomycotina</taxon>
        <taxon>Eurotiomycetes</taxon>
        <taxon>Eurotiomycetidae</taxon>
        <taxon>Eurotiales</taxon>
        <taxon>Trichocomaceae</taxon>
        <taxon>Talaromyces</taxon>
        <taxon>Talaromyces sect. Islandici</taxon>
    </lineage>
</organism>